<dbReference type="GO" id="GO:0008270">
    <property type="term" value="F:zinc ion binding"/>
    <property type="evidence" value="ECO:0007669"/>
    <property type="project" value="UniProtKB-UniRule"/>
</dbReference>
<dbReference type="InterPro" id="IPR032466">
    <property type="entry name" value="Metal_Hydrolase"/>
</dbReference>
<comment type="function">
    <text evidence="1 6">Catalyzes the reversible cyclization of carbamoyl aspartate to dihydroorotate.</text>
</comment>
<dbReference type="GO" id="GO:0006145">
    <property type="term" value="P:purine nucleobase catabolic process"/>
    <property type="evidence" value="ECO:0007669"/>
    <property type="project" value="TreeGrafter"/>
</dbReference>
<protein>
    <recommendedName>
        <fullName evidence="6">Dihydroorotase</fullName>
        <shortName evidence="6">DHOase</shortName>
        <ecNumber evidence="6">3.5.2.3</ecNumber>
    </recommendedName>
</protein>
<dbReference type="Gene3D" id="3.20.20.140">
    <property type="entry name" value="Metal-dependent hydrolases"/>
    <property type="match status" value="1"/>
</dbReference>
<feature type="binding site" evidence="6">
    <location>
        <position position="306"/>
    </location>
    <ligand>
        <name>Zn(2+)</name>
        <dbReference type="ChEBI" id="CHEBI:29105"/>
        <label>1</label>
    </ligand>
</feature>
<keyword evidence="4 6" id="KW-0378">Hydrolase</keyword>
<feature type="binding site" evidence="6">
    <location>
        <position position="61"/>
    </location>
    <ligand>
        <name>Zn(2+)</name>
        <dbReference type="ChEBI" id="CHEBI:29105"/>
        <label>1</label>
    </ligand>
</feature>
<dbReference type="PROSITE" id="PS00483">
    <property type="entry name" value="DIHYDROOROTASE_2"/>
    <property type="match status" value="1"/>
</dbReference>
<dbReference type="GO" id="GO:0004038">
    <property type="term" value="F:allantoinase activity"/>
    <property type="evidence" value="ECO:0007669"/>
    <property type="project" value="TreeGrafter"/>
</dbReference>
<dbReference type="InterPro" id="IPR050138">
    <property type="entry name" value="DHOase/Allantoinase_Hydrolase"/>
</dbReference>
<evidence type="ECO:0000256" key="2">
    <source>
        <dbReference type="ARBA" id="ARBA00010286"/>
    </source>
</evidence>
<dbReference type="HAMAP" id="MF_00220_B">
    <property type="entry name" value="PyrC_classI_B"/>
    <property type="match status" value="1"/>
</dbReference>
<feature type="active site" evidence="6">
    <location>
        <position position="306"/>
    </location>
</feature>
<dbReference type="Gene3D" id="2.30.40.10">
    <property type="entry name" value="Urease, subunit C, domain 1"/>
    <property type="match status" value="1"/>
</dbReference>
<keyword evidence="3 6" id="KW-0479">Metal-binding</keyword>
<feature type="binding site" evidence="6">
    <location>
        <position position="180"/>
    </location>
    <ligand>
        <name>Zn(2+)</name>
        <dbReference type="ChEBI" id="CHEBI:29105"/>
        <label>2</label>
    </ligand>
</feature>
<organism evidence="8 9">
    <name type="scientific">Garciella nitratireducens DSM 15102</name>
    <dbReference type="NCBI Taxonomy" id="1121911"/>
    <lineage>
        <taxon>Bacteria</taxon>
        <taxon>Bacillati</taxon>
        <taxon>Bacillota</taxon>
        <taxon>Clostridia</taxon>
        <taxon>Eubacteriales</taxon>
        <taxon>Eubacteriaceae</taxon>
        <taxon>Garciella</taxon>
    </lineage>
</organism>
<comment type="similarity">
    <text evidence="2 6">Belongs to the metallo-dependent hydrolases superfamily. DHOase family. Class I DHOase subfamily.</text>
</comment>
<dbReference type="PROSITE" id="PS00482">
    <property type="entry name" value="DIHYDROOROTASE_1"/>
    <property type="match status" value="1"/>
</dbReference>
<dbReference type="EC" id="3.5.2.3" evidence="6"/>
<feature type="binding site" evidence="6">
    <location>
        <position position="95"/>
    </location>
    <ligand>
        <name>substrate</name>
    </ligand>
</feature>
<dbReference type="InterPro" id="IPR004722">
    <property type="entry name" value="DHOase"/>
</dbReference>
<feature type="binding site" evidence="6">
    <location>
        <position position="153"/>
    </location>
    <ligand>
        <name>Zn(2+)</name>
        <dbReference type="ChEBI" id="CHEBI:29105"/>
        <label>1</label>
    </ligand>
</feature>
<evidence type="ECO:0000256" key="4">
    <source>
        <dbReference type="ARBA" id="ARBA00022801"/>
    </source>
</evidence>
<dbReference type="SUPFAM" id="SSF51338">
    <property type="entry name" value="Composite domain of metallo-dependent hydrolases"/>
    <property type="match status" value="1"/>
</dbReference>
<dbReference type="InterPro" id="IPR024403">
    <property type="entry name" value="DHOase_cat"/>
</dbReference>
<feature type="binding site" evidence="6">
    <location>
        <begin position="63"/>
        <end position="65"/>
    </location>
    <ligand>
        <name>substrate</name>
    </ligand>
</feature>
<keyword evidence="6" id="KW-0862">Zinc</keyword>
<dbReference type="AlphaFoldDB" id="A0A1T4NAE9"/>
<feature type="domain" description="Dihydroorotase catalytic" evidence="7">
    <location>
        <begin position="53"/>
        <end position="238"/>
    </location>
</feature>
<evidence type="ECO:0000256" key="1">
    <source>
        <dbReference type="ARBA" id="ARBA00002368"/>
    </source>
</evidence>
<feature type="binding site" evidence="6">
    <location>
        <position position="310"/>
    </location>
    <ligand>
        <name>substrate</name>
    </ligand>
</feature>
<dbReference type="CDD" id="cd01317">
    <property type="entry name" value="DHOase_IIa"/>
    <property type="match status" value="1"/>
</dbReference>
<keyword evidence="9" id="KW-1185">Reference proteome</keyword>
<dbReference type="GO" id="GO:0005737">
    <property type="term" value="C:cytoplasm"/>
    <property type="evidence" value="ECO:0007669"/>
    <property type="project" value="TreeGrafter"/>
</dbReference>
<dbReference type="SUPFAM" id="SSF51556">
    <property type="entry name" value="Metallo-dependent hydrolases"/>
    <property type="match status" value="1"/>
</dbReference>
<dbReference type="GO" id="GO:0004151">
    <property type="term" value="F:dihydroorotase activity"/>
    <property type="evidence" value="ECO:0007669"/>
    <property type="project" value="UniProtKB-UniRule"/>
</dbReference>
<dbReference type="Pfam" id="PF12890">
    <property type="entry name" value="DHOase"/>
    <property type="match status" value="1"/>
</dbReference>
<proteinExistence type="inferred from homology"/>
<evidence type="ECO:0000259" key="7">
    <source>
        <dbReference type="Pfam" id="PF12890"/>
    </source>
</evidence>
<feature type="binding site" evidence="6">
    <location>
        <position position="63"/>
    </location>
    <ligand>
        <name>Zn(2+)</name>
        <dbReference type="ChEBI" id="CHEBI:29105"/>
        <label>1</label>
    </ligand>
</feature>
<comment type="caution">
    <text evidence="6">Lacks conserved residue(s) required for the propagation of feature annotation.</text>
</comment>
<evidence type="ECO:0000313" key="9">
    <source>
        <dbReference type="Proteomes" id="UP000196365"/>
    </source>
</evidence>
<dbReference type="EMBL" id="FUWV01000010">
    <property type="protein sequence ID" value="SJZ76057.1"/>
    <property type="molecule type" value="Genomic_DNA"/>
</dbReference>
<keyword evidence="5 6" id="KW-0665">Pyrimidine biosynthesis</keyword>
<reference evidence="8 9" key="1">
    <citation type="submission" date="2017-02" db="EMBL/GenBank/DDBJ databases">
        <authorList>
            <person name="Peterson S.W."/>
        </authorList>
    </citation>
    <scope>NUCLEOTIDE SEQUENCE [LARGE SCALE GENOMIC DNA]</scope>
    <source>
        <strain evidence="8 9">DSM 15102</strain>
    </source>
</reference>
<evidence type="ECO:0000256" key="5">
    <source>
        <dbReference type="ARBA" id="ARBA00022975"/>
    </source>
</evidence>
<dbReference type="PANTHER" id="PTHR43668">
    <property type="entry name" value="ALLANTOINASE"/>
    <property type="match status" value="1"/>
</dbReference>
<dbReference type="InterPro" id="IPR002195">
    <property type="entry name" value="Dihydroorotase_CS"/>
</dbReference>
<sequence length="432" mass="47407">MKRLLIKGGRVLDTQTKTDGVLDILVENGIIVKIEENIPSENTEVIDARNLWVLPGLVDMHAHLREPGFEYKETIESGTKAAAAGGFTTIACMPNTNPVIDNAFLVEYIFSKIQKEGFVKVKPIGAVSKDLKGEVLAEIGDMIQAGAVAFSDDGHPISDTSLMKKAMEYASMWDKVIISHCEEPTLSRGGFMNEGKKSTILGMQAIPEIAEDIMVARDLILAQYTGCKVHIAHVSTKGSVEMIRQAKAKGVRVTCEVTPHHFSLTQEVEDGWNAQTKVNPPLRTKEDVEAILKGLQDGTIDAIATDHAPHHRDEKILEYALAPSGISGLETALPLAMTNLVKNNILTPLQLVEKMSFHPAKILDLDVGTLQIGKCADITIINPDKKEIVDKNEFYSKGKNTPFHGMELYGKVFYTIVEGKIVKNIETIQRGE</sequence>
<dbReference type="NCBIfam" id="TIGR00857">
    <property type="entry name" value="pyrC_multi"/>
    <property type="match status" value="1"/>
</dbReference>
<feature type="binding site" evidence="6">
    <location>
        <position position="279"/>
    </location>
    <ligand>
        <name>substrate</name>
    </ligand>
</feature>
<dbReference type="PANTHER" id="PTHR43668:SF2">
    <property type="entry name" value="ALLANTOINASE"/>
    <property type="match status" value="1"/>
</dbReference>
<comment type="pathway">
    <text evidence="6">Pyrimidine metabolism; UMP biosynthesis via de novo pathway; (S)-dihydroorotate from bicarbonate: step 3/3.</text>
</comment>
<dbReference type="UniPathway" id="UPA00070">
    <property type="reaction ID" value="UER00117"/>
</dbReference>
<feature type="binding site" evidence="6">
    <location>
        <position position="233"/>
    </location>
    <ligand>
        <name>Zn(2+)</name>
        <dbReference type="ChEBI" id="CHEBI:29105"/>
        <label>2</label>
    </ligand>
</feature>
<dbReference type="GO" id="GO:0044205">
    <property type="term" value="P:'de novo' UMP biosynthetic process"/>
    <property type="evidence" value="ECO:0007669"/>
    <property type="project" value="UniProtKB-UniRule"/>
</dbReference>
<accession>A0A1T4NAE9</accession>
<name>A0A1T4NAE9_9FIRM</name>
<evidence type="ECO:0000256" key="3">
    <source>
        <dbReference type="ARBA" id="ARBA00022723"/>
    </source>
</evidence>
<comment type="catalytic activity">
    <reaction evidence="6">
        <text>(S)-dihydroorotate + H2O = N-carbamoyl-L-aspartate + H(+)</text>
        <dbReference type="Rhea" id="RHEA:24296"/>
        <dbReference type="ChEBI" id="CHEBI:15377"/>
        <dbReference type="ChEBI" id="CHEBI:15378"/>
        <dbReference type="ChEBI" id="CHEBI:30864"/>
        <dbReference type="ChEBI" id="CHEBI:32814"/>
        <dbReference type="EC" id="3.5.2.3"/>
    </reaction>
</comment>
<dbReference type="Proteomes" id="UP000196365">
    <property type="component" value="Unassembled WGS sequence"/>
</dbReference>
<gene>
    <name evidence="6" type="primary">pyrC</name>
    <name evidence="8" type="ORF">SAMN02745973_01604</name>
</gene>
<feature type="binding site" evidence="6">
    <location>
        <position position="153"/>
    </location>
    <ligand>
        <name>Zn(2+)</name>
        <dbReference type="ChEBI" id="CHEBI:29105"/>
        <label>2</label>
    </ligand>
</feature>
<evidence type="ECO:0000256" key="6">
    <source>
        <dbReference type="HAMAP-Rule" id="MF_00220"/>
    </source>
</evidence>
<dbReference type="RefSeq" id="WP_087679004.1">
    <property type="nucleotide sequence ID" value="NZ_FUWV01000010.1"/>
</dbReference>
<dbReference type="OrthoDB" id="9765462at2"/>
<evidence type="ECO:0000313" key="8">
    <source>
        <dbReference type="EMBL" id="SJZ76057.1"/>
    </source>
</evidence>
<dbReference type="InterPro" id="IPR011059">
    <property type="entry name" value="Metal-dep_hydrolase_composite"/>
</dbReference>
<comment type="cofactor">
    <cofactor evidence="6">
        <name>Zn(2+)</name>
        <dbReference type="ChEBI" id="CHEBI:29105"/>
    </cofactor>
    <text evidence="6">Binds 2 Zn(2+) ions per subunit.</text>
</comment>